<evidence type="ECO:0000256" key="5">
    <source>
        <dbReference type="ARBA" id="ARBA00023004"/>
    </source>
</evidence>
<evidence type="ECO:0000256" key="2">
    <source>
        <dbReference type="ARBA" id="ARBA00022448"/>
    </source>
</evidence>
<keyword evidence="6" id="KW-0411">Iron-sulfur</keyword>
<dbReference type="SUPFAM" id="SSF54862">
    <property type="entry name" value="4Fe-4S ferredoxins"/>
    <property type="match status" value="1"/>
</dbReference>
<dbReference type="PANTHER" id="PTHR36923:SF3">
    <property type="entry name" value="FERREDOXIN"/>
    <property type="match status" value="1"/>
</dbReference>
<dbReference type="InterPro" id="IPR051269">
    <property type="entry name" value="Fe-S_cluster_ET"/>
</dbReference>
<evidence type="ECO:0000256" key="1">
    <source>
        <dbReference type="ARBA" id="ARBA00001927"/>
    </source>
</evidence>
<evidence type="ECO:0000256" key="6">
    <source>
        <dbReference type="ARBA" id="ARBA00023014"/>
    </source>
</evidence>
<dbReference type="EMBL" id="FOQZ01000011">
    <property type="protein sequence ID" value="SFI78887.1"/>
    <property type="molecule type" value="Genomic_DNA"/>
</dbReference>
<accession>A0A7Z7D4B4</accession>
<dbReference type="AlphaFoldDB" id="A0A7Z7D4B4"/>
<evidence type="ECO:0000256" key="4">
    <source>
        <dbReference type="ARBA" id="ARBA00022982"/>
    </source>
</evidence>
<reference evidence="8 9" key="1">
    <citation type="submission" date="2016-10" db="EMBL/GenBank/DDBJ databases">
        <authorList>
            <person name="Varghese N."/>
            <person name="Submissions S."/>
        </authorList>
    </citation>
    <scope>NUCLEOTIDE SEQUENCE [LARGE SCALE GENOMIC DNA]</scope>
    <source>
        <strain evidence="8 9">UNC380MFSha3.1</strain>
    </source>
</reference>
<evidence type="ECO:0000313" key="8">
    <source>
        <dbReference type="EMBL" id="SFI78887.1"/>
    </source>
</evidence>
<sequence length="75" mass="8132">MTTLTAPPGKDTLMKIELDRPRCEAHGLCEEAAPDLMHLDDHDDLVLDVTEVDGAALERARAAVRVCPVAALRLV</sequence>
<dbReference type="GO" id="GO:0051538">
    <property type="term" value="F:3 iron, 4 sulfur cluster binding"/>
    <property type="evidence" value="ECO:0007669"/>
    <property type="project" value="UniProtKB-KW"/>
</dbReference>
<evidence type="ECO:0000256" key="3">
    <source>
        <dbReference type="ARBA" id="ARBA00022723"/>
    </source>
</evidence>
<evidence type="ECO:0000313" key="9">
    <source>
        <dbReference type="Proteomes" id="UP000198702"/>
    </source>
</evidence>
<name>A0A7Z7D4B4_9MICO</name>
<protein>
    <submittedName>
        <fullName evidence="8">Ferredoxin</fullName>
    </submittedName>
</protein>
<dbReference type="Gene3D" id="3.30.70.20">
    <property type="match status" value="1"/>
</dbReference>
<dbReference type="Proteomes" id="UP000198702">
    <property type="component" value="Unassembled WGS sequence"/>
</dbReference>
<organism evidence="8 9">
    <name type="scientific">Microbacterium saccharophilum</name>
    <dbReference type="NCBI Taxonomy" id="1213358"/>
    <lineage>
        <taxon>Bacteria</taxon>
        <taxon>Bacillati</taxon>
        <taxon>Actinomycetota</taxon>
        <taxon>Actinomycetes</taxon>
        <taxon>Micrococcales</taxon>
        <taxon>Microbacteriaceae</taxon>
        <taxon>Microbacterium</taxon>
    </lineage>
</organism>
<evidence type="ECO:0000256" key="7">
    <source>
        <dbReference type="ARBA" id="ARBA00023291"/>
    </source>
</evidence>
<keyword evidence="5" id="KW-0408">Iron</keyword>
<keyword evidence="2" id="KW-0813">Transport</keyword>
<comment type="cofactor">
    <cofactor evidence="1">
        <name>[3Fe-4S] cluster</name>
        <dbReference type="ChEBI" id="CHEBI:21137"/>
    </cofactor>
</comment>
<keyword evidence="7" id="KW-0003">3Fe-4S</keyword>
<proteinExistence type="predicted"/>
<dbReference type="PANTHER" id="PTHR36923">
    <property type="entry name" value="FERREDOXIN"/>
    <property type="match status" value="1"/>
</dbReference>
<keyword evidence="3" id="KW-0479">Metal-binding</keyword>
<dbReference type="Pfam" id="PF13459">
    <property type="entry name" value="Fer4_15"/>
    <property type="match status" value="1"/>
</dbReference>
<gene>
    <name evidence="8" type="ORF">SAMN04487751_2989</name>
</gene>
<keyword evidence="4" id="KW-0249">Electron transport</keyword>
<comment type="caution">
    <text evidence="8">The sequence shown here is derived from an EMBL/GenBank/DDBJ whole genome shotgun (WGS) entry which is preliminary data.</text>
</comment>
<dbReference type="GO" id="GO:0046872">
    <property type="term" value="F:metal ion binding"/>
    <property type="evidence" value="ECO:0007669"/>
    <property type="project" value="UniProtKB-KW"/>
</dbReference>